<dbReference type="SUPFAM" id="SSF53448">
    <property type="entry name" value="Nucleotide-diphospho-sugar transferases"/>
    <property type="match status" value="1"/>
</dbReference>
<evidence type="ECO:0000256" key="2">
    <source>
        <dbReference type="ARBA" id="ARBA00022676"/>
    </source>
</evidence>
<evidence type="ECO:0000256" key="4">
    <source>
        <dbReference type="SAM" id="Phobius"/>
    </source>
</evidence>
<reference evidence="5 6" key="1">
    <citation type="submission" date="2020-08" db="EMBL/GenBank/DDBJ databases">
        <authorList>
            <person name="Liu C."/>
            <person name="Sun Q."/>
        </authorList>
    </citation>
    <scope>NUCLEOTIDE SEQUENCE [LARGE SCALE GENOMIC DNA]</scope>
    <source>
        <strain evidence="5 6">NSJ-38</strain>
    </source>
</reference>
<proteinExistence type="inferred from homology"/>
<protein>
    <submittedName>
        <fullName evidence="5">Glycosyltransferase family 2 protein</fullName>
    </submittedName>
</protein>
<dbReference type="Gene3D" id="3.90.550.10">
    <property type="entry name" value="Spore Coat Polysaccharide Biosynthesis Protein SpsA, Chain A"/>
    <property type="match status" value="1"/>
</dbReference>
<evidence type="ECO:0000313" key="5">
    <source>
        <dbReference type="EMBL" id="QNM06492.1"/>
    </source>
</evidence>
<keyword evidence="4" id="KW-1133">Transmembrane helix</keyword>
<gene>
    <name evidence="5" type="ORF">H9Q78_05000</name>
</gene>
<comment type="similarity">
    <text evidence="1">Belongs to the glycosyltransferase 2 family.</text>
</comment>
<dbReference type="InterPro" id="IPR029044">
    <property type="entry name" value="Nucleotide-diphossugar_trans"/>
</dbReference>
<accession>A0A7G9G6R0</accession>
<keyword evidence="3 5" id="KW-0808">Transferase</keyword>
<keyword evidence="2" id="KW-0328">Glycosyltransferase</keyword>
<keyword evidence="4" id="KW-0812">Transmembrane</keyword>
<dbReference type="Pfam" id="PF13641">
    <property type="entry name" value="Glyco_tranf_2_3"/>
    <property type="match status" value="1"/>
</dbReference>
<dbReference type="PANTHER" id="PTHR43630:SF1">
    <property type="entry name" value="POLY-BETA-1,6-N-ACETYL-D-GLUCOSAMINE SYNTHASE"/>
    <property type="match status" value="1"/>
</dbReference>
<organism evidence="5 6">
    <name type="scientific">Qiania dongpingensis</name>
    <dbReference type="NCBI Taxonomy" id="2763669"/>
    <lineage>
        <taxon>Bacteria</taxon>
        <taxon>Bacillati</taxon>
        <taxon>Bacillota</taxon>
        <taxon>Clostridia</taxon>
        <taxon>Lachnospirales</taxon>
        <taxon>Lachnospiraceae</taxon>
        <taxon>Qiania</taxon>
    </lineage>
</organism>
<name>A0A7G9G6R0_9FIRM</name>
<dbReference type="PANTHER" id="PTHR43630">
    <property type="entry name" value="POLY-BETA-1,6-N-ACETYL-D-GLUCOSAMINE SYNTHASE"/>
    <property type="match status" value="1"/>
</dbReference>
<dbReference type="Proteomes" id="UP000515823">
    <property type="component" value="Chromosome"/>
</dbReference>
<dbReference type="RefSeq" id="WP_249303969.1">
    <property type="nucleotide sequence ID" value="NZ_CP060634.1"/>
</dbReference>
<dbReference type="AlphaFoldDB" id="A0A7G9G6R0"/>
<evidence type="ECO:0000256" key="3">
    <source>
        <dbReference type="ARBA" id="ARBA00022679"/>
    </source>
</evidence>
<evidence type="ECO:0000256" key="1">
    <source>
        <dbReference type="ARBA" id="ARBA00006739"/>
    </source>
</evidence>
<dbReference type="EMBL" id="CP060634">
    <property type="protein sequence ID" value="QNM06492.1"/>
    <property type="molecule type" value="Genomic_DNA"/>
</dbReference>
<feature type="transmembrane region" description="Helical" evidence="4">
    <location>
        <begin position="309"/>
        <end position="329"/>
    </location>
</feature>
<feature type="transmembrane region" description="Helical" evidence="4">
    <location>
        <begin position="12"/>
        <end position="32"/>
    </location>
</feature>
<dbReference type="GO" id="GO:0016757">
    <property type="term" value="F:glycosyltransferase activity"/>
    <property type="evidence" value="ECO:0007669"/>
    <property type="project" value="UniProtKB-KW"/>
</dbReference>
<sequence>MTIWIRNFNFLILLLFSVCYLYQIVFVFIRLFSKRKHYDADKLHKFAVVISARNEGTVIGELLDSIHRQNYPSNLIDIYVVADNCTDDTARVAREHRAIVYERFDHIQVGKGYALNYLFSKIDTKVGLEAYDGYMVFDADNVLDENYVAEMNKVFGSGYSVVTSYRNSKNYGSNWISAGYALWFLRESKYLNGARMQCGTSCAISGTGFLVSNEIIRENNGWKHHLLTEDIEFSTDSIIQGRIIGYCEDAILYDEQPIRFKESWNQRLRWAKGFYQVLGNYGGRLMRGMATKHSFQCYDMMMTLAPATLLTMVTLVINGVFGTAGLLLGHLSWVEMTIEAIIGNLVGIYISLFFFGLVTTITEWKQIHCSGRKKILYMFSFPIFIFTYVPIAIAALFKKVTWVPIRHTVVKSVQEIRG</sequence>
<feature type="transmembrane region" description="Helical" evidence="4">
    <location>
        <begin position="341"/>
        <end position="364"/>
    </location>
</feature>
<dbReference type="KEGG" id="qdo:H9Q78_05000"/>
<keyword evidence="6" id="KW-1185">Reference proteome</keyword>
<dbReference type="CDD" id="cd06438">
    <property type="entry name" value="EpsO_like"/>
    <property type="match status" value="1"/>
</dbReference>
<evidence type="ECO:0000313" key="6">
    <source>
        <dbReference type="Proteomes" id="UP000515823"/>
    </source>
</evidence>
<feature type="transmembrane region" description="Helical" evidence="4">
    <location>
        <begin position="376"/>
        <end position="397"/>
    </location>
</feature>
<keyword evidence="4" id="KW-0472">Membrane</keyword>